<evidence type="ECO:0000313" key="4">
    <source>
        <dbReference type="Proteomes" id="UP000831390"/>
    </source>
</evidence>
<dbReference type="EMBL" id="CP094535">
    <property type="protein sequence ID" value="UOE36480.1"/>
    <property type="molecule type" value="Genomic_DNA"/>
</dbReference>
<name>A0ABY4BBN3_9BACT</name>
<gene>
    <name evidence="3" type="ORF">MTP16_23620</name>
</gene>
<keyword evidence="3" id="KW-0614">Plasmid</keyword>
<feature type="transmembrane region" description="Helical" evidence="2">
    <location>
        <begin position="661"/>
        <end position="681"/>
    </location>
</feature>
<feature type="coiled-coil region" evidence="1">
    <location>
        <begin position="554"/>
        <end position="588"/>
    </location>
</feature>
<accession>A0ABY4BBN3</accession>
<keyword evidence="2" id="KW-1133">Transmembrane helix</keyword>
<organism evidence="3 4">
    <name type="scientific">Hymenobacter monticola</name>
    <dbReference type="NCBI Taxonomy" id="1705399"/>
    <lineage>
        <taxon>Bacteria</taxon>
        <taxon>Pseudomonadati</taxon>
        <taxon>Bacteroidota</taxon>
        <taxon>Cytophagia</taxon>
        <taxon>Cytophagales</taxon>
        <taxon>Hymenobacteraceae</taxon>
        <taxon>Hymenobacter</taxon>
    </lineage>
</organism>
<evidence type="ECO:0008006" key="5">
    <source>
        <dbReference type="Google" id="ProtNLM"/>
    </source>
</evidence>
<keyword evidence="2" id="KW-0812">Transmembrane</keyword>
<proteinExistence type="predicted"/>
<reference evidence="3 4" key="1">
    <citation type="submission" date="2022-03" db="EMBL/GenBank/DDBJ databases">
        <title>Hymenobactersp. isolated from the air.</title>
        <authorList>
            <person name="Won M."/>
            <person name="Kwon S.-W."/>
        </authorList>
    </citation>
    <scope>NUCLEOTIDE SEQUENCE [LARGE SCALE GENOMIC DNA]</scope>
    <source>
        <strain evidence="3 4">KACC 22596</strain>
        <plasmid evidence="3 4">unnamed1</plasmid>
    </source>
</reference>
<evidence type="ECO:0000256" key="1">
    <source>
        <dbReference type="SAM" id="Coils"/>
    </source>
</evidence>
<sequence length="737" mass="84115">MLLFIFRAGLVNTRAWGHYQIAYSYFVMIERLQAESNQVVATDMAKFNLFRLSCMLDDMDGAKFNKVLVSVVCDYIYQRSNERTLLSQCLDYVVRELGIATTGQHLKNVLSKVEYVRTESLKNDVLLSLEVGLYDNLCHTSDANSIEHHARRFLRQETLPENLAEVLVEMIHQSIYENIQGLAGNNVKALLAEEIKGKFPVETIKVFNRFLEYENRAKDNAIFRLFYKALEFAIVTSGKGVKDFTANLFKGKVYLLDTNVIFRLMGIDGVQEQANMEELVTACLHQGVEFRYTAQTYEELRRKREQAVAMLKRFNNQASQLVEDTLIGGDVAIQEGFANQYYRYKKVGVVATPEQYELKLMADFRRFEDLYKLRAVSRDVQVTKRDVEALSQDLFEGKKARRVLRYTGSAAQVDAYNILYVKGARAFNNTSFSDVKCFYLSTDRMLAEILKAEANEQGVSEVLFPAQAFLLHASLSANFKEADYITFTKFLKKSVVGQEFTGVEVVRYVNQVSSFTKDPKAISTLLKAYSDKRYTSARSYDSELTLPTFSEFARTEFETQLDLAHQKAEEAEQERVQQVALSEQARQEQELHNQQQLAAAAHERQVAATERDVATETLQSAILTSTHRHLRNSLRTARLVEASLGMACAAGGVLIKDRVHTGVLLAGIVIVIGLKLIDLFFSAKMGLMKRFWQWLFLTKVHRSDMYHSVATRTQYEQTATTEFNRFASNNLWSVKLE</sequence>
<evidence type="ECO:0000313" key="3">
    <source>
        <dbReference type="EMBL" id="UOE36480.1"/>
    </source>
</evidence>
<keyword evidence="1" id="KW-0175">Coiled coil</keyword>
<dbReference type="Proteomes" id="UP000831390">
    <property type="component" value="Plasmid unnamed1"/>
</dbReference>
<evidence type="ECO:0000256" key="2">
    <source>
        <dbReference type="SAM" id="Phobius"/>
    </source>
</evidence>
<keyword evidence="4" id="KW-1185">Reference proteome</keyword>
<keyword evidence="2" id="KW-0472">Membrane</keyword>
<dbReference type="RefSeq" id="WP_243520385.1">
    <property type="nucleotide sequence ID" value="NZ_CP094535.1"/>
</dbReference>
<protein>
    <recommendedName>
        <fullName evidence="5">PIN domain-containing protein</fullName>
    </recommendedName>
</protein>
<geneLocation type="plasmid" evidence="3 4">
    <name>unnamed1</name>
</geneLocation>